<dbReference type="SUPFAM" id="SSF51445">
    <property type="entry name" value="(Trans)glycosidases"/>
    <property type="match status" value="1"/>
</dbReference>
<keyword evidence="4" id="KW-1133">Transmembrane helix</keyword>
<dbReference type="EMBL" id="JAHQIW010001543">
    <property type="protein sequence ID" value="KAJ1352761.1"/>
    <property type="molecule type" value="Genomic_DNA"/>
</dbReference>
<protein>
    <recommendedName>
        <fullName evidence="2">alpha-glucosidase</fullName>
        <ecNumber evidence="2">3.2.1.20</ecNumber>
    </recommendedName>
</protein>
<dbReference type="InterPro" id="IPR017853">
    <property type="entry name" value="GH"/>
</dbReference>
<keyword evidence="7" id="KW-1185">Reference proteome</keyword>
<dbReference type="GO" id="GO:0005975">
    <property type="term" value="P:carbohydrate metabolic process"/>
    <property type="evidence" value="ECO:0007669"/>
    <property type="project" value="InterPro"/>
</dbReference>
<name>A0AAD5MNR9_PARTN</name>
<accession>A0AAD5MNR9</accession>
<dbReference type="AlphaFoldDB" id="A0AAD5MNR9"/>
<organism evidence="6 7">
    <name type="scientific">Parelaphostrongylus tenuis</name>
    <name type="common">Meningeal worm</name>
    <dbReference type="NCBI Taxonomy" id="148309"/>
    <lineage>
        <taxon>Eukaryota</taxon>
        <taxon>Metazoa</taxon>
        <taxon>Ecdysozoa</taxon>
        <taxon>Nematoda</taxon>
        <taxon>Chromadorea</taxon>
        <taxon>Rhabditida</taxon>
        <taxon>Rhabditina</taxon>
        <taxon>Rhabditomorpha</taxon>
        <taxon>Strongyloidea</taxon>
        <taxon>Metastrongylidae</taxon>
        <taxon>Parelaphostrongylus</taxon>
    </lineage>
</organism>
<dbReference type="InterPro" id="IPR045857">
    <property type="entry name" value="O16G_dom_2"/>
</dbReference>
<dbReference type="PANTHER" id="PTHR10357">
    <property type="entry name" value="ALPHA-AMYLASE FAMILY MEMBER"/>
    <property type="match status" value="1"/>
</dbReference>
<sequence>MEDAKEGLMPGSKGKTPHLYDVDRGVKTESYITAVSKNPLPPVQPSGKPITFNKDHEEVTMEPGHQSARSTSRGDGVALTEEELEPYRNHPQWKFARLFLFVLFWILWILLFLTSIFLVVFSPGCHAKAKPNWWQSAITYSVWVPSFQDSDGDGYGDMQGLINRLENLRKSGVQTVWPIPFLISDDFSNAVLNFEQMDPKLGANQLADEAIARIHDKEMKLVISLPIATTSIKHDWFLKSSSASIEPNKNYSGFYHWRKQGTANKHFSEHKGFYYMHEPDNSRSAILNWQDSVVRSNMFNVLSSWIERGVDGFHLSGIEYLARSPDGSTPNWAAIADVISDIRNHVDSFTKENSKVAGKKIALFTSREDAKEKDKKVLVNSGLDSVINYELGQVKKDSDICNKNEGVASCVHEILSDILLFHSNNPKVWPQWEFGNPWLSRVASRVESRAQAELLLMVQLILPGTNNFYYGDEIGMKDLQDSAIVPAQRGAMQWDDTPSAGFSNNSKIPVNSDYKDINWERQYRLDKSTLKVFSKLGKLRVRDETLMSGETIIGRLVDGGFTVVRFFVHENKTVGHIYVGAVNFAAHNVSLPLDDVPKGENLGRSQIVSTTTNVERYVPRQNVDFSSKSLELYKEEGIVFRYPA</sequence>
<dbReference type="GO" id="GO:0004558">
    <property type="term" value="F:alpha-1,4-glucosidase activity"/>
    <property type="evidence" value="ECO:0007669"/>
    <property type="project" value="UniProtKB-EC"/>
</dbReference>
<feature type="region of interest" description="Disordered" evidence="3">
    <location>
        <begin position="1"/>
        <end position="20"/>
    </location>
</feature>
<evidence type="ECO:0000256" key="1">
    <source>
        <dbReference type="ARBA" id="ARBA00001657"/>
    </source>
</evidence>
<dbReference type="EC" id="3.2.1.20" evidence="2"/>
<evidence type="ECO:0000256" key="2">
    <source>
        <dbReference type="ARBA" id="ARBA00012741"/>
    </source>
</evidence>
<dbReference type="Pfam" id="PF00128">
    <property type="entry name" value="Alpha-amylase"/>
    <property type="match status" value="1"/>
</dbReference>
<dbReference type="Gene3D" id="3.90.400.10">
    <property type="entry name" value="Oligo-1,6-glucosidase, Domain 2"/>
    <property type="match status" value="1"/>
</dbReference>
<dbReference type="Gene3D" id="3.20.20.80">
    <property type="entry name" value="Glycosidases"/>
    <property type="match status" value="2"/>
</dbReference>
<dbReference type="Proteomes" id="UP001196413">
    <property type="component" value="Unassembled WGS sequence"/>
</dbReference>
<dbReference type="InterPro" id="IPR006047">
    <property type="entry name" value="GH13_cat_dom"/>
</dbReference>
<keyword evidence="4" id="KW-0812">Transmembrane</keyword>
<keyword evidence="4" id="KW-0472">Membrane</keyword>
<evidence type="ECO:0000256" key="4">
    <source>
        <dbReference type="SAM" id="Phobius"/>
    </source>
</evidence>
<evidence type="ECO:0000313" key="7">
    <source>
        <dbReference type="Proteomes" id="UP001196413"/>
    </source>
</evidence>
<proteinExistence type="predicted"/>
<gene>
    <name evidence="6" type="primary">ATGP-2</name>
    <name evidence="6" type="ORF">KIN20_009185</name>
</gene>
<reference evidence="6" key="1">
    <citation type="submission" date="2021-06" db="EMBL/GenBank/DDBJ databases">
        <title>Parelaphostrongylus tenuis whole genome reference sequence.</title>
        <authorList>
            <person name="Garwood T.J."/>
            <person name="Larsen P.A."/>
            <person name="Fountain-Jones N.M."/>
            <person name="Garbe J.R."/>
            <person name="Macchietto M.G."/>
            <person name="Kania S.A."/>
            <person name="Gerhold R.W."/>
            <person name="Richards J.E."/>
            <person name="Wolf T.M."/>
        </authorList>
    </citation>
    <scope>NUCLEOTIDE SEQUENCE</scope>
    <source>
        <strain evidence="6">MNPRO001-30</strain>
        <tissue evidence="6">Meninges</tissue>
    </source>
</reference>
<dbReference type="PANTHER" id="PTHR10357:SF230">
    <property type="entry name" value="GLYCOSYL HYDROLASE FAMILY 13 CATALYTIC DOMAIN-CONTAINING PROTEIN"/>
    <property type="match status" value="1"/>
</dbReference>
<comment type="catalytic activity">
    <reaction evidence="1">
        <text>Hydrolysis of terminal, non-reducing (1-&gt;4)-linked alpha-D-glucose residues with release of alpha-D-glucose.</text>
        <dbReference type="EC" id="3.2.1.20"/>
    </reaction>
</comment>
<evidence type="ECO:0000259" key="5">
    <source>
        <dbReference type="SMART" id="SM00642"/>
    </source>
</evidence>
<feature type="domain" description="Glycosyl hydrolase family 13 catalytic" evidence="5">
    <location>
        <begin position="141"/>
        <end position="540"/>
    </location>
</feature>
<dbReference type="InterPro" id="IPR031984">
    <property type="entry name" value="SLC3A2_N"/>
</dbReference>
<evidence type="ECO:0000313" key="6">
    <source>
        <dbReference type="EMBL" id="KAJ1352761.1"/>
    </source>
</evidence>
<dbReference type="Pfam" id="PF16028">
    <property type="entry name" value="SLC3A2_N"/>
    <property type="match status" value="1"/>
</dbReference>
<dbReference type="SMART" id="SM00642">
    <property type="entry name" value="Aamy"/>
    <property type="match status" value="1"/>
</dbReference>
<comment type="caution">
    <text evidence="6">The sequence shown here is derived from an EMBL/GenBank/DDBJ whole genome shotgun (WGS) entry which is preliminary data.</text>
</comment>
<evidence type="ECO:0000256" key="3">
    <source>
        <dbReference type="SAM" id="MobiDB-lite"/>
    </source>
</evidence>
<feature type="transmembrane region" description="Helical" evidence="4">
    <location>
        <begin position="98"/>
        <end position="121"/>
    </location>
</feature>